<feature type="region of interest" description="Disordered" evidence="12">
    <location>
        <begin position="645"/>
        <end position="687"/>
    </location>
</feature>
<evidence type="ECO:0000256" key="4">
    <source>
        <dbReference type="ARBA" id="ARBA00008625"/>
    </source>
</evidence>
<dbReference type="GO" id="GO:0005737">
    <property type="term" value="C:cytoplasm"/>
    <property type="evidence" value="ECO:0007669"/>
    <property type="project" value="UniProtKB-SubCell"/>
</dbReference>
<keyword evidence="5" id="KW-0796">Tight junction</keyword>
<evidence type="ECO:0000256" key="7">
    <source>
        <dbReference type="ARBA" id="ARBA00022490"/>
    </source>
</evidence>
<feature type="compositionally biased region" description="Polar residues" evidence="12">
    <location>
        <begin position="313"/>
        <end position="335"/>
    </location>
</feature>
<evidence type="ECO:0000313" key="17">
    <source>
        <dbReference type="Proteomes" id="UP000277928"/>
    </source>
</evidence>
<dbReference type="AlphaFoldDB" id="A0A3P6SUQ0"/>
<evidence type="ECO:0000256" key="12">
    <source>
        <dbReference type="SAM" id="MobiDB-lite"/>
    </source>
</evidence>
<keyword evidence="8" id="KW-0132">Cell division</keyword>
<keyword evidence="6" id="KW-1003">Cell membrane</keyword>
<dbReference type="GO" id="GO:0005886">
    <property type="term" value="C:plasma membrane"/>
    <property type="evidence" value="ECO:0007669"/>
    <property type="project" value="UniProtKB-SubCell"/>
</dbReference>
<feature type="compositionally biased region" description="Low complexity" evidence="12">
    <location>
        <begin position="660"/>
        <end position="671"/>
    </location>
</feature>
<organism evidence="16 17">
    <name type="scientific">Litomosoides sigmodontis</name>
    <name type="common">Filarial nematode worm</name>
    <dbReference type="NCBI Taxonomy" id="42156"/>
    <lineage>
        <taxon>Eukaryota</taxon>
        <taxon>Metazoa</taxon>
        <taxon>Ecdysozoa</taxon>
        <taxon>Nematoda</taxon>
        <taxon>Chromadorea</taxon>
        <taxon>Rhabditida</taxon>
        <taxon>Spirurina</taxon>
        <taxon>Spiruromorpha</taxon>
        <taxon>Filarioidea</taxon>
        <taxon>Onchocercidae</taxon>
        <taxon>Litomosoides</taxon>
    </lineage>
</organism>
<dbReference type="SMART" id="SM00666">
    <property type="entry name" value="PB1"/>
    <property type="match status" value="1"/>
</dbReference>
<dbReference type="Pfam" id="PF00595">
    <property type="entry name" value="PDZ"/>
    <property type="match status" value="1"/>
</dbReference>
<dbReference type="Proteomes" id="UP000277928">
    <property type="component" value="Unassembled WGS sequence"/>
</dbReference>
<dbReference type="FunFam" id="2.30.42.10:FF:000030">
    <property type="entry name" value="Partitioning defective 6 homolog beta"/>
    <property type="match status" value="1"/>
</dbReference>
<protein>
    <recommendedName>
        <fullName evidence="18">PDZ domain-containing protein</fullName>
    </recommendedName>
</protein>
<keyword evidence="17" id="KW-1185">Reference proteome</keyword>
<dbReference type="FunFam" id="3.10.20.90:FF:000031">
    <property type="entry name" value="Partitioning defective 6 homolog alpha"/>
    <property type="match status" value="1"/>
</dbReference>
<feature type="domain" description="PB1" evidence="15">
    <location>
        <begin position="46"/>
        <end position="128"/>
    </location>
</feature>
<feature type="compositionally biased region" description="Basic and acidic residues" evidence="12">
    <location>
        <begin position="646"/>
        <end position="659"/>
    </location>
</feature>
<proteinExistence type="inferred from homology"/>
<dbReference type="Gene3D" id="3.10.20.90">
    <property type="entry name" value="Phosphatidylinositol 3-kinase Catalytic Subunit, Chain A, domain 1"/>
    <property type="match status" value="1"/>
</dbReference>
<evidence type="ECO:0000256" key="8">
    <source>
        <dbReference type="ARBA" id="ARBA00022618"/>
    </source>
</evidence>
<comment type="subcellular location">
    <subcellularLocation>
        <location evidence="2">Cell junction</location>
        <location evidence="2">Tight junction</location>
    </subcellularLocation>
    <subcellularLocation>
        <location evidence="1">Cell membrane</location>
    </subcellularLocation>
    <subcellularLocation>
        <location evidence="3">Cytoplasm</location>
    </subcellularLocation>
</comment>
<dbReference type="STRING" id="42156.A0A3P6SUQ0"/>
<evidence type="ECO:0000259" key="14">
    <source>
        <dbReference type="PROSITE" id="PS50106"/>
    </source>
</evidence>
<keyword evidence="9" id="KW-0965">Cell junction</keyword>
<evidence type="ECO:0000256" key="6">
    <source>
        <dbReference type="ARBA" id="ARBA00022475"/>
    </source>
</evidence>
<dbReference type="PROSITE" id="PS50106">
    <property type="entry name" value="PDZ"/>
    <property type="match status" value="1"/>
</dbReference>
<dbReference type="SMART" id="SM00228">
    <property type="entry name" value="PDZ"/>
    <property type="match status" value="1"/>
</dbReference>
<dbReference type="InterPro" id="IPR001478">
    <property type="entry name" value="PDZ"/>
</dbReference>
<evidence type="ECO:0000256" key="9">
    <source>
        <dbReference type="ARBA" id="ARBA00022949"/>
    </source>
</evidence>
<name>A0A3P6SUQ0_LITSI</name>
<keyword evidence="7" id="KW-0963">Cytoplasm</keyword>
<keyword evidence="13" id="KW-0812">Transmembrane</keyword>
<dbReference type="OrthoDB" id="5868434at2759"/>
<dbReference type="GO" id="GO:0007098">
    <property type="term" value="P:centrosome cycle"/>
    <property type="evidence" value="ECO:0007669"/>
    <property type="project" value="TreeGrafter"/>
</dbReference>
<evidence type="ECO:0000256" key="2">
    <source>
        <dbReference type="ARBA" id="ARBA00004435"/>
    </source>
</evidence>
<dbReference type="SUPFAM" id="SSF54277">
    <property type="entry name" value="CAD &amp; PB1 domains"/>
    <property type="match status" value="1"/>
</dbReference>
<dbReference type="PANTHER" id="PTHR14102">
    <property type="entry name" value="PAR-6-RELATED"/>
    <property type="match status" value="1"/>
</dbReference>
<evidence type="ECO:0008006" key="18">
    <source>
        <dbReference type="Google" id="ProtNLM"/>
    </source>
</evidence>
<feature type="region of interest" description="Disordered" evidence="12">
    <location>
        <begin position="1"/>
        <end position="31"/>
    </location>
</feature>
<dbReference type="Gene3D" id="2.30.42.10">
    <property type="match status" value="1"/>
</dbReference>
<dbReference type="CDD" id="cd06718">
    <property type="entry name" value="PDZ_Par6-like"/>
    <property type="match status" value="1"/>
</dbReference>
<accession>A0A3P6SUQ0</accession>
<sequence>MSWKSDGAPSSHDSYSPSSGQYSSGSNGRSSAARFFQPPHAIFPTFLQVKSKFDAEWRRFSMQFQDNKPPSYDDFRTLIEGLHSLHNIPFTLCYTSHSGDLLPITNDDNFRKSFESARPVLRLLIQRKGESWEEKYGYGTDTIDRRRKGLSLLIPTVSRPPKRTYNISNPEDFRQVSAIIDVDIVPEAHRRVRLCKHGSGRPLGFYIRDGTSVRVTPQGVMKIQGIFISRLVEGGLAESTGLLAVNDEVLEVNGIEVQGKTLDQVTDMMVANAQNLIITVKPANQRNTLQRGIHSRISGWSATSEDTLMAQNQDSNNDMQSTSGGLSKGYRNNNELSDEDSDEDIVVDHTKENIGNTTSEGHHHHSSLEKGECLTVLCRSDVGYKFRGRAHPGTVYVRRGGDVQDDNFGDKHFNFNVDGHNYCILRIGCYPYIKYHCTKGPWEDFSVENRFYKFITVLNCGLPCLLYGLTAQAFIQHTDYIVDKQTGQKIAIKFLLKELHRDCDYQMPSPSSPLEYRPTPHLILIIIFILLPLVYLCGRLAVRSCCILLFVLKSMFSPILQLLYGNELIPISQIRYASPLQIIASTTQETQEVEQSSDEQLTDECDGERGLISAAKITDHFIKAQPGSPTDAKSVQSHLEIQTGLHDSEHDSGNDEDHSALSASSTATTPTIQVLNTPEVESMQNHNTCREEVQWRHRDAFVMNDV</sequence>
<gene>
    <name evidence="16" type="ORF">NLS_LOCUS2248</name>
</gene>
<dbReference type="Pfam" id="PF00564">
    <property type="entry name" value="PB1"/>
    <property type="match status" value="1"/>
</dbReference>
<evidence type="ECO:0000313" key="16">
    <source>
        <dbReference type="EMBL" id="VDK73793.1"/>
    </source>
</evidence>
<dbReference type="PANTHER" id="PTHR14102:SF11">
    <property type="entry name" value="LD29223P"/>
    <property type="match status" value="1"/>
</dbReference>
<evidence type="ECO:0000256" key="5">
    <source>
        <dbReference type="ARBA" id="ARBA00022427"/>
    </source>
</evidence>
<dbReference type="EMBL" id="UYRX01000099">
    <property type="protein sequence ID" value="VDK73793.1"/>
    <property type="molecule type" value="Genomic_DNA"/>
</dbReference>
<dbReference type="GO" id="GO:0005923">
    <property type="term" value="C:bicellular tight junction"/>
    <property type="evidence" value="ECO:0007669"/>
    <property type="project" value="UniProtKB-SubCell"/>
</dbReference>
<evidence type="ECO:0000256" key="3">
    <source>
        <dbReference type="ARBA" id="ARBA00004496"/>
    </source>
</evidence>
<dbReference type="InterPro" id="IPR036034">
    <property type="entry name" value="PDZ_sf"/>
</dbReference>
<evidence type="ECO:0000256" key="13">
    <source>
        <dbReference type="SAM" id="Phobius"/>
    </source>
</evidence>
<dbReference type="InterPro" id="IPR000270">
    <property type="entry name" value="PB1_dom"/>
</dbReference>
<feature type="compositionally biased region" description="Acidic residues" evidence="12">
    <location>
        <begin position="336"/>
        <end position="345"/>
    </location>
</feature>
<dbReference type="InterPro" id="IPR029245">
    <property type="entry name" value="DUF4528"/>
</dbReference>
<dbReference type="GO" id="GO:0051301">
    <property type="term" value="P:cell division"/>
    <property type="evidence" value="ECO:0007669"/>
    <property type="project" value="UniProtKB-KW"/>
</dbReference>
<dbReference type="InterPro" id="IPR051741">
    <property type="entry name" value="PAR6_homolog"/>
</dbReference>
<feature type="region of interest" description="Disordered" evidence="12">
    <location>
        <begin position="313"/>
        <end position="345"/>
    </location>
</feature>
<comment type="similarity">
    <text evidence="4">Belongs to the PAR6 family.</text>
</comment>
<evidence type="ECO:0000256" key="11">
    <source>
        <dbReference type="ARBA" id="ARBA00023306"/>
    </source>
</evidence>
<dbReference type="SUPFAM" id="SSF50156">
    <property type="entry name" value="PDZ domain-like"/>
    <property type="match status" value="1"/>
</dbReference>
<keyword evidence="11" id="KW-0131">Cell cycle</keyword>
<evidence type="ECO:0000256" key="1">
    <source>
        <dbReference type="ARBA" id="ARBA00004236"/>
    </source>
</evidence>
<evidence type="ECO:0000259" key="15">
    <source>
        <dbReference type="PROSITE" id="PS51745"/>
    </source>
</evidence>
<dbReference type="InterPro" id="IPR053793">
    <property type="entry name" value="PB1-like"/>
</dbReference>
<evidence type="ECO:0000256" key="10">
    <source>
        <dbReference type="ARBA" id="ARBA00023136"/>
    </source>
</evidence>
<feature type="transmembrane region" description="Helical" evidence="13">
    <location>
        <begin position="519"/>
        <end position="538"/>
    </location>
</feature>
<dbReference type="Pfam" id="PF15031">
    <property type="entry name" value="DUF4528"/>
    <property type="match status" value="1"/>
</dbReference>
<keyword evidence="13" id="KW-1133">Transmembrane helix</keyword>
<dbReference type="PROSITE" id="PS51745">
    <property type="entry name" value="PB1"/>
    <property type="match status" value="1"/>
</dbReference>
<keyword evidence="10 13" id="KW-0472">Membrane</keyword>
<feature type="domain" description="PDZ" evidence="14">
    <location>
        <begin position="191"/>
        <end position="284"/>
    </location>
</feature>
<reference evidence="16 17" key="1">
    <citation type="submission" date="2018-08" db="EMBL/GenBank/DDBJ databases">
        <authorList>
            <person name="Laetsch R D."/>
            <person name="Stevens L."/>
            <person name="Kumar S."/>
            <person name="Blaxter L. M."/>
        </authorList>
    </citation>
    <scope>NUCLEOTIDE SEQUENCE [LARGE SCALE GENOMIC DNA]</scope>
</reference>
<feature type="compositionally biased region" description="Low complexity" evidence="12">
    <location>
        <begin position="10"/>
        <end position="31"/>
    </location>
</feature>